<feature type="signal peptide" evidence="1">
    <location>
        <begin position="1"/>
        <end position="21"/>
    </location>
</feature>
<evidence type="ECO:0000313" key="2">
    <source>
        <dbReference type="EMBL" id="PQB04669.1"/>
    </source>
</evidence>
<organism evidence="2 3">
    <name type="scientific">Aureitalea marina</name>
    <dbReference type="NCBI Taxonomy" id="930804"/>
    <lineage>
        <taxon>Bacteria</taxon>
        <taxon>Pseudomonadati</taxon>
        <taxon>Bacteroidota</taxon>
        <taxon>Flavobacteriia</taxon>
        <taxon>Flavobacteriales</taxon>
        <taxon>Flavobacteriaceae</taxon>
        <taxon>Aureitalea</taxon>
    </lineage>
</organism>
<feature type="chain" id="PRO_5015509879" description="DUF2141 domain-containing protein" evidence="1">
    <location>
        <begin position="22"/>
        <end position="141"/>
    </location>
</feature>
<reference evidence="2 3" key="1">
    <citation type="submission" date="2016-11" db="EMBL/GenBank/DDBJ databases">
        <title>Trade-off between light-utilization and light-protection in marine flavobacteria.</title>
        <authorList>
            <person name="Kumagai Y."/>
        </authorList>
    </citation>
    <scope>NUCLEOTIDE SEQUENCE [LARGE SCALE GENOMIC DNA]</scope>
    <source>
        <strain evidence="2 3">NBRC 107741</strain>
    </source>
</reference>
<proteinExistence type="predicted"/>
<dbReference type="AlphaFoldDB" id="A0A2S7KPW3"/>
<comment type="caution">
    <text evidence="2">The sequence shown here is derived from an EMBL/GenBank/DDBJ whole genome shotgun (WGS) entry which is preliminary data.</text>
</comment>
<dbReference type="Pfam" id="PF09912">
    <property type="entry name" value="DUF2141"/>
    <property type="match status" value="1"/>
</dbReference>
<evidence type="ECO:0000256" key="1">
    <source>
        <dbReference type="SAM" id="SignalP"/>
    </source>
</evidence>
<accession>A0A2S7KPW3</accession>
<sequence length="141" mass="15299">MKKIGLLLLMGLMMAAMPVTETTDHKLNIEIRNINKAKGKILLAIYSDKEHYLDSEYAIAAEGVVTKTGSLTITVKIPFGEYAIGAFHDINDNGELDTNGLGIPNEPYGFSHGKKGTFGPPSFNAAKFEFSQDGQVHGINL</sequence>
<dbReference type="EMBL" id="MQUB01000001">
    <property type="protein sequence ID" value="PQB04669.1"/>
    <property type="molecule type" value="Genomic_DNA"/>
</dbReference>
<protein>
    <recommendedName>
        <fullName evidence="4">DUF2141 domain-containing protein</fullName>
    </recommendedName>
</protein>
<keyword evidence="1" id="KW-0732">Signal</keyword>
<evidence type="ECO:0000313" key="3">
    <source>
        <dbReference type="Proteomes" id="UP000239800"/>
    </source>
</evidence>
<dbReference type="OrthoDB" id="9788332at2"/>
<gene>
    <name evidence="2" type="ORF">BST85_07000</name>
</gene>
<dbReference type="Proteomes" id="UP000239800">
    <property type="component" value="Unassembled WGS sequence"/>
</dbReference>
<dbReference type="InterPro" id="IPR018673">
    <property type="entry name" value="DUF2141"/>
</dbReference>
<keyword evidence="3" id="KW-1185">Reference proteome</keyword>
<evidence type="ECO:0008006" key="4">
    <source>
        <dbReference type="Google" id="ProtNLM"/>
    </source>
</evidence>
<name>A0A2S7KPW3_9FLAO</name>
<dbReference type="RefSeq" id="WP_104812596.1">
    <property type="nucleotide sequence ID" value="NZ_MQUB01000001.1"/>
</dbReference>